<keyword evidence="5" id="KW-0564">Palmitate</keyword>
<comment type="subcellular location">
    <subcellularLocation>
        <location evidence="5">Cell membrane</location>
        <topology evidence="5">Lipid-anchor</topology>
    </subcellularLocation>
</comment>
<evidence type="ECO:0000313" key="8">
    <source>
        <dbReference type="EMBL" id="MBU6081629.1"/>
    </source>
</evidence>
<evidence type="ECO:0000256" key="2">
    <source>
        <dbReference type="ARBA" id="ARBA00022729"/>
    </source>
</evidence>
<dbReference type="PROSITE" id="PS50198">
    <property type="entry name" value="PPIC_PPIASE_2"/>
    <property type="match status" value="1"/>
</dbReference>
<keyword evidence="3 5" id="KW-0697">Rotamase</keyword>
<sequence length="322" mass="36467">MMKKIVQGLAIGGFAIVLTACQSDDSETVVETEYGSISKEEFHAELEEKYGEETLQSMTKKLVLEGQFDIDQEEFEQEVEQFKTQLGPQFTKFINQQGYRNEEEFRTALYISKLEFEAATADIEITDEEIETHYERMQEERKARHILVDEKETAEEIIKKYKDGASFEELAKEYSKDGSAANGGDLGYTTAGEMVKPFEDAMYGLETNEISEPVESQFGWHVILVEDVRESETEVQPFDEMKDQLREQLLASKVDSQSYTSKVQEALDNGNIDISDDDYEGLFGSNKSGESESTDDEGDSSNEDNGKQDSEEAKDDSESDNE</sequence>
<dbReference type="InterPro" id="IPR000297">
    <property type="entry name" value="PPIase_PpiC"/>
</dbReference>
<keyword evidence="5" id="KW-1003">Cell membrane</keyword>
<dbReference type="HAMAP" id="MF_01145">
    <property type="entry name" value="Foldase_PrsA"/>
    <property type="match status" value="1"/>
</dbReference>
<proteinExistence type="inferred from homology"/>
<feature type="domain" description="PpiC" evidence="7">
    <location>
        <begin position="138"/>
        <end position="227"/>
    </location>
</feature>
<keyword evidence="4 5" id="KW-0413">Isomerase</keyword>
<evidence type="ECO:0000313" key="9">
    <source>
        <dbReference type="Proteomes" id="UP000812672"/>
    </source>
</evidence>
<dbReference type="InterPro" id="IPR023059">
    <property type="entry name" value="Foldase_PrsA"/>
</dbReference>
<keyword evidence="9" id="KW-1185">Reference proteome</keyword>
<dbReference type="PANTHER" id="PTHR47245:SF1">
    <property type="entry name" value="FOLDASE PROTEIN PRSA"/>
    <property type="match status" value="1"/>
</dbReference>
<dbReference type="GO" id="GO:0003755">
    <property type="term" value="F:peptidyl-prolyl cis-trans isomerase activity"/>
    <property type="evidence" value="ECO:0007669"/>
    <property type="project" value="UniProtKB-EC"/>
</dbReference>
<feature type="compositionally biased region" description="Acidic residues" evidence="6">
    <location>
        <begin position="292"/>
        <end position="302"/>
    </location>
</feature>
<feature type="region of interest" description="Disordered" evidence="6">
    <location>
        <begin position="269"/>
        <end position="322"/>
    </location>
</feature>
<organism evidence="8 9">
    <name type="scientific">Allobacillus halotolerans</name>
    <dbReference type="NCBI Taxonomy" id="570278"/>
    <lineage>
        <taxon>Bacteria</taxon>
        <taxon>Bacillati</taxon>
        <taxon>Bacillota</taxon>
        <taxon>Bacilli</taxon>
        <taxon>Bacillales</taxon>
        <taxon>Bacillaceae</taxon>
        <taxon>Allobacillus</taxon>
    </lineage>
</organism>
<reference evidence="8 9" key="1">
    <citation type="journal article" date="2011" name="Int. J. Syst. Evol. Microbiol.">
        <title>Allobacillus halotolerans gen. nov., sp. nov. isolated from shrimp paste.</title>
        <authorList>
            <person name="Sheu S.Y."/>
            <person name="Arun A.B."/>
            <person name="Jiang S.R."/>
            <person name="Young C.C."/>
            <person name="Chen W.M."/>
        </authorList>
    </citation>
    <scope>NUCLEOTIDE SEQUENCE [LARGE SCALE GENOMIC DNA]</scope>
    <source>
        <strain evidence="8 9">LMG 24826</strain>
    </source>
</reference>
<accession>A0ABS6GR88</accession>
<evidence type="ECO:0000256" key="5">
    <source>
        <dbReference type="HAMAP-Rule" id="MF_01145"/>
    </source>
</evidence>
<comment type="caution">
    <text evidence="8">The sequence shown here is derived from an EMBL/GenBank/DDBJ whole genome shotgun (WGS) entry which is preliminary data.</text>
</comment>
<feature type="compositionally biased region" description="Acidic residues" evidence="6">
    <location>
        <begin position="312"/>
        <end position="322"/>
    </location>
</feature>
<comment type="function">
    <text evidence="5">Plays a major role in protein secretion by helping the post-translocational extracellular folding of several secreted proteins.</text>
</comment>
<dbReference type="EMBL" id="JAHLZF010000019">
    <property type="protein sequence ID" value="MBU6081629.1"/>
    <property type="molecule type" value="Genomic_DNA"/>
</dbReference>
<comment type="catalytic activity">
    <reaction evidence="1 5">
        <text>[protein]-peptidylproline (omega=180) = [protein]-peptidylproline (omega=0)</text>
        <dbReference type="Rhea" id="RHEA:16237"/>
        <dbReference type="Rhea" id="RHEA-COMP:10747"/>
        <dbReference type="Rhea" id="RHEA-COMP:10748"/>
        <dbReference type="ChEBI" id="CHEBI:83833"/>
        <dbReference type="ChEBI" id="CHEBI:83834"/>
        <dbReference type="EC" id="5.2.1.8"/>
    </reaction>
</comment>
<evidence type="ECO:0000259" key="7">
    <source>
        <dbReference type="PROSITE" id="PS50198"/>
    </source>
</evidence>
<dbReference type="Pfam" id="PF13616">
    <property type="entry name" value="Rotamase_3"/>
    <property type="match status" value="1"/>
</dbReference>
<evidence type="ECO:0000256" key="1">
    <source>
        <dbReference type="ARBA" id="ARBA00000971"/>
    </source>
</evidence>
<keyword evidence="2 5" id="KW-0732">Signal</keyword>
<dbReference type="EC" id="5.2.1.8" evidence="5"/>
<dbReference type="PROSITE" id="PS51257">
    <property type="entry name" value="PROKAR_LIPOPROTEIN"/>
    <property type="match status" value="1"/>
</dbReference>
<dbReference type="Proteomes" id="UP000812672">
    <property type="component" value="Unassembled WGS sequence"/>
</dbReference>
<evidence type="ECO:0000256" key="6">
    <source>
        <dbReference type="SAM" id="MobiDB-lite"/>
    </source>
</evidence>
<dbReference type="InterPro" id="IPR023058">
    <property type="entry name" value="PPIase_PpiC_CS"/>
</dbReference>
<gene>
    <name evidence="5" type="primary">prsA</name>
    <name evidence="8" type="ORF">KQ486_11450</name>
</gene>
<comment type="similarity">
    <text evidence="5">Belongs to the PrsA family.</text>
</comment>
<dbReference type="PROSITE" id="PS01096">
    <property type="entry name" value="PPIC_PPIASE_1"/>
    <property type="match status" value="1"/>
</dbReference>
<keyword evidence="5" id="KW-0472">Membrane</keyword>
<dbReference type="InterPro" id="IPR050245">
    <property type="entry name" value="PrsA_foldase"/>
</dbReference>
<protein>
    <recommendedName>
        <fullName evidence="5">Foldase protein PrsA</fullName>
        <ecNumber evidence="5">5.2.1.8</ecNumber>
    </recommendedName>
</protein>
<evidence type="ECO:0000256" key="3">
    <source>
        <dbReference type="ARBA" id="ARBA00023110"/>
    </source>
</evidence>
<keyword evidence="5" id="KW-0449">Lipoprotein</keyword>
<dbReference type="PANTHER" id="PTHR47245">
    <property type="entry name" value="PEPTIDYLPROLYL ISOMERASE"/>
    <property type="match status" value="1"/>
</dbReference>
<evidence type="ECO:0000256" key="4">
    <source>
        <dbReference type="ARBA" id="ARBA00023235"/>
    </source>
</evidence>
<name>A0ABS6GR88_9BACI</name>